<dbReference type="STRING" id="1160895.CM19_00715"/>
<dbReference type="Pfam" id="PF04199">
    <property type="entry name" value="Cyclase"/>
    <property type="match status" value="1"/>
</dbReference>
<dbReference type="Gene3D" id="3.50.30.50">
    <property type="entry name" value="Putative cyclase"/>
    <property type="match status" value="1"/>
</dbReference>
<dbReference type="GO" id="GO:0019441">
    <property type="term" value="P:L-tryptophan catabolic process to kynurenine"/>
    <property type="evidence" value="ECO:0007669"/>
    <property type="project" value="InterPro"/>
</dbReference>
<dbReference type="AlphaFoldDB" id="A0A031LUM8"/>
<name>A0A031LUM8_9CREN</name>
<protein>
    <submittedName>
        <fullName evidence="1">Cyclase</fullName>
    </submittedName>
</protein>
<dbReference type="Proteomes" id="UP000024332">
    <property type="component" value="Unassembled WGS sequence"/>
</dbReference>
<reference evidence="1 2" key="1">
    <citation type="submission" date="2014-03" db="EMBL/GenBank/DDBJ databases">
        <title>Draft genome sequence of the novel thermoacidophilic archaea Acidianus copahuensis ALE1 strain, isolated from Copahue volcanic area in Neuquen Argentina.</title>
        <authorList>
            <person name="Urbieta M.S."/>
            <person name="Rascovan N."/>
            <person name="Castro C."/>
            <person name="Revale S."/>
            <person name="Giaveno M.A."/>
            <person name="Vazquez M.P."/>
            <person name="Donati E.R."/>
        </authorList>
    </citation>
    <scope>NUCLEOTIDE SEQUENCE [LARGE SCALE GENOMIC DNA]</scope>
    <source>
        <strain evidence="1 2">ALE1</strain>
    </source>
</reference>
<dbReference type="EMBL" id="JFZT01000014">
    <property type="protein sequence ID" value="EZQ11521.1"/>
    <property type="molecule type" value="Genomic_DNA"/>
</dbReference>
<organism evidence="1 2">
    <name type="scientific">Candidatus Acidianus copahuensis</name>
    <dbReference type="NCBI Taxonomy" id="1160895"/>
    <lineage>
        <taxon>Archaea</taxon>
        <taxon>Thermoproteota</taxon>
        <taxon>Thermoprotei</taxon>
        <taxon>Sulfolobales</taxon>
        <taxon>Sulfolobaceae</taxon>
        <taxon>Acidianus</taxon>
    </lineage>
</organism>
<keyword evidence="2" id="KW-1185">Reference proteome</keyword>
<dbReference type="GO" id="GO:0004061">
    <property type="term" value="F:arylformamidase activity"/>
    <property type="evidence" value="ECO:0007669"/>
    <property type="project" value="InterPro"/>
</dbReference>
<dbReference type="InterPro" id="IPR037175">
    <property type="entry name" value="KFase_sf"/>
</dbReference>
<sequence length="279" mass="31369">MNSINSHLQEILNYEFLPEGIKIGRFFNLVSLVKKGIMISLSKTLVGGYYFKAHGAIQISRHQIYQDAKELNKDKEIPEGTGFANVRIEMSDHASTHLDSLNHVAEKGLLFGGIKPRHTYLGFEDLDIEKIPPIFTRGILLNVKVNEIREIGVTDLANALGNTKVEKGDAAIIYTGWKEEGDEEPGIGIEGAKWLVEKGFTIFGTDAPRFEYIKKNTKDYFPVHRFLIAEKGLLMMDNMYLEELVKLLEKENRKDFLLIAIPLKIKGATASPINPIALI</sequence>
<dbReference type="SUPFAM" id="SSF102198">
    <property type="entry name" value="Putative cyclase"/>
    <property type="match status" value="1"/>
</dbReference>
<dbReference type="InterPro" id="IPR007325">
    <property type="entry name" value="KFase/CYL"/>
</dbReference>
<dbReference type="RefSeq" id="WP_048098518.1">
    <property type="nucleotide sequence ID" value="NZ_JFZT01000014.1"/>
</dbReference>
<evidence type="ECO:0000313" key="1">
    <source>
        <dbReference type="EMBL" id="EZQ11521.1"/>
    </source>
</evidence>
<accession>A0A031LUM8</accession>
<evidence type="ECO:0000313" key="2">
    <source>
        <dbReference type="Proteomes" id="UP000024332"/>
    </source>
</evidence>
<dbReference type="PANTHER" id="PTHR34861:SF10">
    <property type="entry name" value="CYCLASE"/>
    <property type="match status" value="1"/>
</dbReference>
<proteinExistence type="predicted"/>
<gene>
    <name evidence="1" type="ORF">CM19_00715</name>
</gene>
<comment type="caution">
    <text evidence="1">The sequence shown here is derived from an EMBL/GenBank/DDBJ whole genome shotgun (WGS) entry which is preliminary data.</text>
</comment>
<dbReference type="PANTHER" id="PTHR34861">
    <property type="match status" value="1"/>
</dbReference>